<dbReference type="Proteomes" id="UP001307849">
    <property type="component" value="Unassembled WGS sequence"/>
</dbReference>
<dbReference type="InterPro" id="IPR002110">
    <property type="entry name" value="Ankyrin_rpt"/>
</dbReference>
<accession>A0AAN8NNH3</accession>
<comment type="caution">
    <text evidence="5">The sequence shown here is derived from an EMBL/GenBank/DDBJ whole genome shotgun (WGS) entry which is preliminary data.</text>
</comment>
<evidence type="ECO:0000313" key="5">
    <source>
        <dbReference type="EMBL" id="KAK6514360.1"/>
    </source>
</evidence>
<feature type="chain" id="PRO_5042890060" evidence="4">
    <location>
        <begin position="20"/>
        <end position="1917"/>
    </location>
</feature>
<name>A0AAN8NNH3_9PEZI</name>
<reference evidence="5 6" key="1">
    <citation type="submission" date="2019-10" db="EMBL/GenBank/DDBJ databases">
        <authorList>
            <person name="Palmer J.M."/>
        </authorList>
    </citation>
    <scope>NUCLEOTIDE SEQUENCE [LARGE SCALE GENOMIC DNA]</scope>
    <source>
        <strain evidence="5 6">TWF506</strain>
    </source>
</reference>
<feature type="region of interest" description="Disordered" evidence="2">
    <location>
        <begin position="472"/>
        <end position="530"/>
    </location>
</feature>
<feature type="repeat" description="ANK" evidence="1">
    <location>
        <begin position="1198"/>
        <end position="1230"/>
    </location>
</feature>
<feature type="signal peptide" evidence="4">
    <location>
        <begin position="1"/>
        <end position="19"/>
    </location>
</feature>
<evidence type="ECO:0000256" key="3">
    <source>
        <dbReference type="SAM" id="Phobius"/>
    </source>
</evidence>
<dbReference type="EMBL" id="JAVHJM010000005">
    <property type="protein sequence ID" value="KAK6514360.1"/>
    <property type="molecule type" value="Genomic_DNA"/>
</dbReference>
<keyword evidence="6" id="KW-1185">Reference proteome</keyword>
<evidence type="ECO:0000313" key="6">
    <source>
        <dbReference type="Proteomes" id="UP001307849"/>
    </source>
</evidence>
<feature type="repeat" description="ANK" evidence="1">
    <location>
        <begin position="1382"/>
        <end position="1414"/>
    </location>
</feature>
<dbReference type="SMART" id="SM00248">
    <property type="entry name" value="ANK"/>
    <property type="match status" value="16"/>
</dbReference>
<gene>
    <name evidence="5" type="ORF">TWF506_008756</name>
</gene>
<dbReference type="Gene3D" id="1.25.40.20">
    <property type="entry name" value="Ankyrin repeat-containing domain"/>
    <property type="match status" value="3"/>
</dbReference>
<keyword evidence="3" id="KW-1133">Transmembrane helix</keyword>
<feature type="repeat" description="ANK" evidence="1">
    <location>
        <begin position="1565"/>
        <end position="1597"/>
    </location>
</feature>
<dbReference type="SUPFAM" id="SSF48403">
    <property type="entry name" value="Ankyrin repeat"/>
    <property type="match status" value="3"/>
</dbReference>
<organism evidence="5 6">
    <name type="scientific">Arthrobotrys conoides</name>
    <dbReference type="NCBI Taxonomy" id="74498"/>
    <lineage>
        <taxon>Eukaryota</taxon>
        <taxon>Fungi</taxon>
        <taxon>Dikarya</taxon>
        <taxon>Ascomycota</taxon>
        <taxon>Pezizomycotina</taxon>
        <taxon>Orbiliomycetes</taxon>
        <taxon>Orbiliales</taxon>
        <taxon>Orbiliaceae</taxon>
        <taxon>Arthrobotrys</taxon>
    </lineage>
</organism>
<evidence type="ECO:0000256" key="4">
    <source>
        <dbReference type="SAM" id="SignalP"/>
    </source>
</evidence>
<feature type="transmembrane region" description="Helical" evidence="3">
    <location>
        <begin position="383"/>
        <end position="404"/>
    </location>
</feature>
<feature type="repeat" description="ANK" evidence="1">
    <location>
        <begin position="1502"/>
        <end position="1530"/>
    </location>
</feature>
<feature type="repeat" description="ANK" evidence="1">
    <location>
        <begin position="1267"/>
        <end position="1299"/>
    </location>
</feature>
<feature type="region of interest" description="Disordered" evidence="2">
    <location>
        <begin position="150"/>
        <end position="169"/>
    </location>
</feature>
<feature type="transmembrane region" description="Helical" evidence="3">
    <location>
        <begin position="289"/>
        <end position="312"/>
    </location>
</feature>
<protein>
    <submittedName>
        <fullName evidence="5">Uncharacterized protein</fullName>
    </submittedName>
</protein>
<feature type="repeat" description="ANK" evidence="1">
    <location>
        <begin position="1231"/>
        <end position="1263"/>
    </location>
</feature>
<feature type="transmembrane region" description="Helical" evidence="3">
    <location>
        <begin position="65"/>
        <end position="86"/>
    </location>
</feature>
<dbReference type="Pfam" id="PF12796">
    <property type="entry name" value="Ank_2"/>
    <property type="match status" value="5"/>
</dbReference>
<sequence>MMAYVIFIFSLGLIIGAGASDDSSASGWDDFANNFATDIAPIVVLFGEQVTKQFLSESTTILDHIIFAVAPLGVLTAVVSVIRVCGSSSLKAFIGRAQEAHGVSEAELCSSTSRDVCELWSNGGISRIFGRPKILEFVFSGREDFYIKFPARKDENGEPGKGPKDEGLEKERAGGEVIYPSCGIHKSKAFFCPGDFHDDGEPLKPDYWEEIDKTASTVEADQEAATRTQRFAPHPNLSLNVGIRPPPRWVQWIVVIFGVLLQLSFFGYATWASYYASDIWEDGKPPQKWAFPLAAIGTGLLVIGMGLCAMLIDRRTHERNFTKTKRGGSVEAGSPQASRTIMFWLQPGNQSVGDQVFNPFAYWECKDRYVTSWRADGSNQTTAVLTVWTAIIFSTLGFIFQFIGLRGLHGSVALYQIAATLIMAVIRAALRSKRIDEEKNRLKDRRKVEGHELDWIALQIDPAVAQEFKKNPTAAQSNKLNTNKSTQISTNKTDSSIAHETAINTPTDKENGTHTSTQQGSNGNGSNVHVQGSDISVLLSQENGGTDAQALVRETNSDIPPLGDHNTIAWTEVVANNSSRTRNDTNLTWRIVDLNPTRPLSTSPKARTTDFPEVKIVSSNSPTRQDIIGFLPKAGQSDKYSCARGAIKWIELNEKDQTDSRRPNEAARTLYYRQRLARLTDSITPEQERPWDTKVRIVAGRLKQAIESSVAHIFSGEMDILNEWKGAEALIWSSTCRLNVFEEESVDCIDYFPIHFLLYHDRERWTISRHQLEATLGLWQWSLESRLDSKKFNKKVLLVAEKTKKENPKSIIRLWISQALPIVEDDYSCPSIPEFEFQPILSVTALTASQIESQNAAALTPLPTEPASHTLLSTPRDPSSTSLLDLIAQDIYTMFINRISNLIEPLKDIETRTRGPQQGIINLGISRDKPFLGLSEPNIEILVANYIASGLGTREDALASVIPSLLYQKKLPVPEELCRQVARTAQSYRRSGDHQKCEDILKGLLQLQVPKIEALVVRGLGELYRSTIRSQKDQDQEFGRRVGVELKCMNCLSPEAKEIQQHYKEVIQYVDSVRNDPLKTLHSLDIRKDELWKALEDDLEHKNPSPLDLLLTMNYSISNSSEEQLSRVIKWAIENNSPELIEDLWKIAAPQSKSLWRGHPVSSAGNPLLWAVELECKWEAFQSVMEWPGIKIEERATNGRTALLEAVARNLTAHIQALLHYGADLNVQLPDGSNALHLATFEGNYEAVELLLNNGFDINAENKSKSFETTAVQIATSRGYLEIVELLLNRGVDINACDQALTVAAAQGHHELVKLLRSKGATIVTVDVLIDAVSKSFYEVVELLLRNGGDINTSGAVVSGGSETTAGLRTKSGANPNAQGGKYGNALNTAVYHQDGKMIELLLNHGADINGQTDRYGSALCFAAKTFGQLLDYSRRTVPRLPEPELTTINLLLKSGAEVTARGGKYGYALTAAVCKGNKDIVELLLKSGANVNAQGGKYGYALTAAARKGNMEAIEVLLKSGANVHAEGGEYGYAIIASAYYGVEEVAELLLASGADANAQGGVEHVTALTIALYAMDSEMIELLLKHGASANFQGGKYGNLLNIPIYYENVKMTKILLDAGADVNARAGEYGNALNTALAMKITNEKKNEMVDLLLAFGADVNAQGGRYGNALNTALYYCDIEMTRWLLDSGVDDVNAKGGEYGNALSTAVSGLGMSNKLEIVELLLKLGADVNAQDGIYGNVLNTAAVNTAALGFNASKIVQLLVKHGADIHARGGIYNNALQSAAFAGNLEVVEVLLSMNVDINAEGGKYGNALNAAAVRWNTRILWALIINGAEIVPELFPYEDEKIEIDERRGYLYEQIIKVMQKAQCERCRANDLRRCIASHEFCHLNWIYKAALEEKGLLPSANRQFIDE</sequence>
<dbReference type="PRINTS" id="PR01415">
    <property type="entry name" value="ANKYRIN"/>
</dbReference>
<keyword evidence="3" id="KW-0472">Membrane</keyword>
<dbReference type="PANTHER" id="PTHR46224:SF64">
    <property type="entry name" value="IQ MOTIF AND ANKYRIN REPEAT DOMAIN-CONTAINING PROTEIN 1"/>
    <property type="match status" value="1"/>
</dbReference>
<feature type="transmembrane region" description="Helical" evidence="3">
    <location>
        <begin position="249"/>
        <end position="269"/>
    </location>
</feature>
<keyword evidence="1" id="KW-0040">ANK repeat</keyword>
<feature type="compositionally biased region" description="Polar residues" evidence="2">
    <location>
        <begin position="473"/>
        <end position="506"/>
    </location>
</feature>
<dbReference type="InterPro" id="IPR051616">
    <property type="entry name" value="Cul2-RING_E3_ligase_SR"/>
</dbReference>
<keyword evidence="4" id="KW-0732">Signal</keyword>
<feature type="repeat" description="ANK" evidence="1">
    <location>
        <begin position="1779"/>
        <end position="1811"/>
    </location>
</feature>
<proteinExistence type="predicted"/>
<evidence type="ECO:0000256" key="1">
    <source>
        <dbReference type="PROSITE-ProRule" id="PRU00023"/>
    </source>
</evidence>
<evidence type="ECO:0000256" key="2">
    <source>
        <dbReference type="SAM" id="MobiDB-lite"/>
    </source>
</evidence>
<dbReference type="PROSITE" id="PS50088">
    <property type="entry name" value="ANK_REPEAT"/>
    <property type="match status" value="8"/>
</dbReference>
<dbReference type="PANTHER" id="PTHR46224">
    <property type="entry name" value="ANKYRIN REPEAT FAMILY PROTEIN"/>
    <property type="match status" value="1"/>
</dbReference>
<dbReference type="PROSITE" id="PS50297">
    <property type="entry name" value="ANK_REP_REGION"/>
    <property type="match status" value="4"/>
</dbReference>
<feature type="repeat" description="ANK" evidence="1">
    <location>
        <begin position="1469"/>
        <end position="1497"/>
    </location>
</feature>
<keyword evidence="3" id="KW-0812">Transmembrane</keyword>
<dbReference type="InterPro" id="IPR036770">
    <property type="entry name" value="Ankyrin_rpt-contain_sf"/>
</dbReference>
<feature type="compositionally biased region" description="Polar residues" evidence="2">
    <location>
        <begin position="513"/>
        <end position="530"/>
    </location>
</feature>